<gene>
    <name evidence="1" type="ORF">PeribacterD1_0127</name>
</gene>
<evidence type="ECO:0000313" key="2">
    <source>
        <dbReference type="Proteomes" id="UP000069135"/>
    </source>
</evidence>
<dbReference type="AlphaFoldDB" id="A0A0S1SA61"/>
<accession>A0A0S1SLB8</accession>
<reference evidence="2" key="1">
    <citation type="submission" date="2015-10" db="EMBL/GenBank/DDBJ databases">
        <title>Analysis of five complete genome sequences for members of the class Peribacteria in the recently recognized Peregrinibacteria bacterial phylum.</title>
        <authorList>
            <person name="Anantharaman K."/>
            <person name="Brown C.T."/>
            <person name="Burstein D."/>
            <person name="Castelle C.J."/>
            <person name="Probst A.J."/>
            <person name="Thomas B.C."/>
            <person name="Williams K.H."/>
            <person name="Banfield J.F."/>
        </authorList>
    </citation>
    <scope>NUCLEOTIDE SEQUENCE [LARGE SCALE GENOMIC DNA]</scope>
</reference>
<accession>A0A0S1SMU7</accession>
<accession>A0A0S1SA61</accession>
<sequence length="71" mass="7434">MAEISLPCGPVPLPEGSIVPDEEVQALQTALELAAATMTQRPGSAIVHELHRTAAAKYRDALAARGLAMPE</sequence>
<reference evidence="1 2" key="2">
    <citation type="journal article" date="2016" name="PeerJ">
        <title>Analysis of five complete genome sequences for members of the class Peribacteria in the recently recognized Peregrinibacteria bacterial phylum.</title>
        <authorList>
            <person name="Anantharaman K."/>
            <person name="Brown C.T."/>
            <person name="Burstein D."/>
            <person name="Castelle C.J."/>
            <person name="Probst A.J."/>
            <person name="Thomas B.C."/>
            <person name="Williams K.H."/>
            <person name="Banfield J.F."/>
        </authorList>
    </citation>
    <scope>NUCLEOTIDE SEQUENCE [LARGE SCALE GENOMIC DNA]</scope>
    <source>
        <strain evidence="1">RIFOXYD1_FULL_PER-ii_59_16</strain>
    </source>
</reference>
<accession>A0A0S1SN62</accession>
<organism evidence="1 2">
    <name type="scientific">Candidatus Peribacter riflensis</name>
    <dbReference type="NCBI Taxonomy" id="1735162"/>
    <lineage>
        <taxon>Bacteria</taxon>
        <taxon>Candidatus Peregrinibacteriota</taxon>
        <taxon>Candidatus Peribacteria</taxon>
        <taxon>Candidatus Peribacterales</taxon>
        <taxon>Candidatus Peribacteraceae</taxon>
        <taxon>Candidatus Peribacter</taxon>
    </lineage>
</organism>
<name>A0A0S1SA61_9BACT</name>
<dbReference type="KEGG" id="prf:PeribacterA2_0127"/>
<accession>A0A0S1SU52</accession>
<dbReference type="STRING" id="1735162.PeribacterB2_0127"/>
<proteinExistence type="predicted"/>
<dbReference type="Proteomes" id="UP000069135">
    <property type="component" value="Chromosome"/>
</dbReference>
<protein>
    <submittedName>
        <fullName evidence="1">Uncharacterized protein</fullName>
    </submittedName>
</protein>
<evidence type="ECO:0000313" key="1">
    <source>
        <dbReference type="EMBL" id="ALM12829.1"/>
    </source>
</evidence>
<dbReference type="EMBL" id="CP013065">
    <property type="protein sequence ID" value="ALM12829.1"/>
    <property type="molecule type" value="Genomic_DNA"/>
</dbReference>